<name>A0AAD9PMW6_9APIC</name>
<evidence type="ECO:0000313" key="2">
    <source>
        <dbReference type="Proteomes" id="UP001214638"/>
    </source>
</evidence>
<dbReference type="EMBL" id="JALLKP010000001">
    <property type="protein sequence ID" value="KAK2197704.1"/>
    <property type="molecule type" value="Genomic_DNA"/>
</dbReference>
<reference evidence="1" key="1">
    <citation type="journal article" date="2023" name="Nat. Microbiol.">
        <title>Babesia duncani multi-omics identifies virulence factors and drug targets.</title>
        <authorList>
            <person name="Singh P."/>
            <person name="Lonardi S."/>
            <person name="Liang Q."/>
            <person name="Vydyam P."/>
            <person name="Khabirova E."/>
            <person name="Fang T."/>
            <person name="Gihaz S."/>
            <person name="Thekkiniath J."/>
            <person name="Munshi M."/>
            <person name="Abel S."/>
            <person name="Ciampossin L."/>
            <person name="Batugedara G."/>
            <person name="Gupta M."/>
            <person name="Lu X.M."/>
            <person name="Lenz T."/>
            <person name="Chakravarty S."/>
            <person name="Cornillot E."/>
            <person name="Hu Y."/>
            <person name="Ma W."/>
            <person name="Gonzalez L.M."/>
            <person name="Sanchez S."/>
            <person name="Estrada K."/>
            <person name="Sanchez-Flores A."/>
            <person name="Montero E."/>
            <person name="Harb O.S."/>
            <person name="Le Roch K.G."/>
            <person name="Mamoun C.B."/>
        </authorList>
    </citation>
    <scope>NUCLEOTIDE SEQUENCE</scope>
    <source>
        <strain evidence="1">WA1</strain>
    </source>
</reference>
<accession>A0AAD9PMW6</accession>
<comment type="caution">
    <text evidence="1">The sequence shown here is derived from an EMBL/GenBank/DDBJ whole genome shotgun (WGS) entry which is preliminary data.</text>
</comment>
<dbReference type="Proteomes" id="UP001214638">
    <property type="component" value="Unassembled WGS sequence"/>
</dbReference>
<proteinExistence type="predicted"/>
<organism evidence="1 2">
    <name type="scientific">Babesia duncani</name>
    <dbReference type="NCBI Taxonomy" id="323732"/>
    <lineage>
        <taxon>Eukaryota</taxon>
        <taxon>Sar</taxon>
        <taxon>Alveolata</taxon>
        <taxon>Apicomplexa</taxon>
        <taxon>Aconoidasida</taxon>
        <taxon>Piroplasmida</taxon>
        <taxon>Babesiidae</taxon>
        <taxon>Babesia</taxon>
    </lineage>
</organism>
<gene>
    <name evidence="1" type="ORF">BdWA1_000707</name>
</gene>
<sequence length="1188" mass="134194">MHSDTLPHLYMQYESIGALDPCVLHMASCDGLVVTANNCSVLHLLKDGTRHFLYAHYGGIVHVEIQLDATANPNSYLVVCATAPGFIYVHRIKIQGHCVICRVACKWRLGSQILGLGVSESFSKNMSSSLKTKQTLDMCKLVQNAKELDWDQKAGCKRYKYLVCFALSNGGIYSIAAHKHEHLELCVNVLDAIKPKSTQIKFAWRRNLVAWSHADGVQVYSLESKMPIAFVKCPNLVHPRDVVNSGSIDTSTVAEIVANCDQDKMLNTPTESSCESDNENGPCECSRQHNYSMQMSIISHSMCNKHEAVLGNISKSYLNLAWIDAHQLVIGCKDIVQGIEIVPADGTCLKSPYLPKSNRWRYLMCTRTFSRNWIPKRVHANKKISYRGYLAFKRTLPGCRIQSIEAGSNASGTFSILCSIVDENLPHHHGMHEIKKIQSTPFNKWSDTGPRLRFGVFDSCLEHRDVTISNVSSLLHANKCQFCRTALVQFVCKFQNHRMDTISKQHLTIYSFMCSDYRNFEHCLLPNLQTSVIMPFYTAQYCDNAPSLGGPLDIVTSVNLTDGNSGTIMYLACRNSLVAISACTLKEYILQLCKHQLYPEAMEHLSNCNDPECIEEMMVKVLDEGLYCFFACPNPGFAIYPAMHLALVYIKLIDSFNLGETNLRRLVLGFAMYGKLGLLMSYMFSDNSCMPPVVLDTIVEADPSSLVLLRLVAFGNLDAPNAKKIACKLTRLVLGIKVNANYNSKALVDCSVPKYTEPDPEYIQFLNEVACKCSKLEFDPLKQQKGTPPPIDNCSDFEILQYFLQGKGSFYNQYTIFTEFQSSQLGPHARAALLALGMLLFRFGHLPQSLECLILSQFPLALKVANLLCELGHGELVLGRIKFLFSINPEMACRLCLDYFNDSIDDIKLAHSEQWHMLLVLLYEAGALSNEYQCQLLKSMCMHDPIGFLMALQQSDWTLDHNICRELLQCIHNRLESSKLFLYQRIQLGWARLLLLYKSINTPRLELLKDVLLVARLTHLVQDSRESVWQIAGATSFVVEFLQHNPPSLTMELVNSTRLINTPIWTTTNDLLELLNLYREQLCCLKLAKYSKAEQFLHAWSTSIKSGTCFNKCFHCSLCKLDPFALGEVLDKLKKFQKIKVDDLKSRSKRRLYFACSHWSHSKCQMELLKAAALSSTFFKNVCLLCLH</sequence>
<keyword evidence="2" id="KW-1185">Reference proteome</keyword>
<dbReference type="RefSeq" id="XP_067804546.1">
    <property type="nucleotide sequence ID" value="XM_067945755.1"/>
</dbReference>
<dbReference type="GeneID" id="94335005"/>
<protein>
    <submittedName>
        <fullName evidence="1">Uncharacterized protein</fullName>
    </submittedName>
</protein>
<evidence type="ECO:0000313" key="1">
    <source>
        <dbReference type="EMBL" id="KAK2197704.1"/>
    </source>
</evidence>
<dbReference type="KEGG" id="bdw:94335005"/>
<dbReference type="AlphaFoldDB" id="A0AAD9PMW6"/>